<organism evidence="2 3">
    <name type="scientific">Spirosoma montaniterrae</name>
    <dbReference type="NCBI Taxonomy" id="1178516"/>
    <lineage>
        <taxon>Bacteria</taxon>
        <taxon>Pseudomonadati</taxon>
        <taxon>Bacteroidota</taxon>
        <taxon>Cytophagia</taxon>
        <taxon>Cytophagales</taxon>
        <taxon>Cytophagaceae</taxon>
        <taxon>Spirosoma</taxon>
    </lineage>
</organism>
<dbReference type="KEGG" id="smon:AWR27_14300"/>
<accession>A0A1P9WYD7</accession>
<name>A0A1P9WYD7_9BACT</name>
<sequence>MITRISDISYNVVFSIDKDEQFDAVFTLTGDKLIGTKKTLFSDIEQTLYLSNNNELYFENEKTFFARIGKPSTSHSGEKPVLQGTLQDFLWNAFKGARVGFVGVILYVAYLFIRSLVSKK</sequence>
<keyword evidence="1" id="KW-1133">Transmembrane helix</keyword>
<dbReference type="EMBL" id="CP014263">
    <property type="protein sequence ID" value="AQG80390.1"/>
    <property type="molecule type" value="Genomic_DNA"/>
</dbReference>
<evidence type="ECO:0000256" key="1">
    <source>
        <dbReference type="SAM" id="Phobius"/>
    </source>
</evidence>
<proteinExistence type="predicted"/>
<keyword evidence="3" id="KW-1185">Reference proteome</keyword>
<keyword evidence="1" id="KW-0472">Membrane</keyword>
<gene>
    <name evidence="2" type="ORF">AWR27_14300</name>
</gene>
<evidence type="ECO:0000313" key="3">
    <source>
        <dbReference type="Proteomes" id="UP000187941"/>
    </source>
</evidence>
<evidence type="ECO:0000313" key="2">
    <source>
        <dbReference type="EMBL" id="AQG80390.1"/>
    </source>
</evidence>
<keyword evidence="1" id="KW-0812">Transmembrane</keyword>
<feature type="transmembrane region" description="Helical" evidence="1">
    <location>
        <begin position="99"/>
        <end position="117"/>
    </location>
</feature>
<dbReference type="AlphaFoldDB" id="A0A1P9WYD7"/>
<dbReference type="Proteomes" id="UP000187941">
    <property type="component" value="Chromosome"/>
</dbReference>
<protein>
    <submittedName>
        <fullName evidence="2">Uncharacterized protein</fullName>
    </submittedName>
</protein>
<reference evidence="2 3" key="1">
    <citation type="submission" date="2016-01" db="EMBL/GenBank/DDBJ databases">
        <authorList>
            <person name="Oliw E.H."/>
        </authorList>
    </citation>
    <scope>NUCLEOTIDE SEQUENCE [LARGE SCALE GENOMIC DNA]</scope>
    <source>
        <strain evidence="2 3">DY10</strain>
    </source>
</reference>